<reference evidence="2 3" key="1">
    <citation type="journal article" date="2021" name="Nat. Commun.">
        <title>Genetic determinants of endophytism in the Arabidopsis root mycobiome.</title>
        <authorList>
            <person name="Mesny F."/>
            <person name="Miyauchi S."/>
            <person name="Thiergart T."/>
            <person name="Pickel B."/>
            <person name="Atanasova L."/>
            <person name="Karlsson M."/>
            <person name="Huettel B."/>
            <person name="Barry K.W."/>
            <person name="Haridas S."/>
            <person name="Chen C."/>
            <person name="Bauer D."/>
            <person name="Andreopoulos W."/>
            <person name="Pangilinan J."/>
            <person name="LaButti K."/>
            <person name="Riley R."/>
            <person name="Lipzen A."/>
            <person name="Clum A."/>
            <person name="Drula E."/>
            <person name="Henrissat B."/>
            <person name="Kohler A."/>
            <person name="Grigoriev I.V."/>
            <person name="Martin F.M."/>
            <person name="Hacquard S."/>
        </authorList>
    </citation>
    <scope>NUCLEOTIDE SEQUENCE [LARGE SCALE GENOMIC DNA]</scope>
    <source>
        <strain evidence="2 3">MPI-CAGE-CH-0241</strain>
    </source>
</reference>
<dbReference type="InterPro" id="IPR051678">
    <property type="entry name" value="AGP_Transferase"/>
</dbReference>
<dbReference type="EMBL" id="JAGPYM010000036">
    <property type="protein sequence ID" value="KAH6874937.1"/>
    <property type="molecule type" value="Genomic_DNA"/>
</dbReference>
<evidence type="ECO:0000313" key="2">
    <source>
        <dbReference type="EMBL" id="KAH6874937.1"/>
    </source>
</evidence>
<comment type="caution">
    <text evidence="2">The sequence shown here is derived from an EMBL/GenBank/DDBJ whole genome shotgun (WGS) entry which is preliminary data.</text>
</comment>
<evidence type="ECO:0000256" key="1">
    <source>
        <dbReference type="SAM" id="MobiDB-lite"/>
    </source>
</evidence>
<gene>
    <name evidence="2" type="ORF">B0T10DRAFT_200595</name>
</gene>
<accession>A0A9P8VSL5</accession>
<proteinExistence type="predicted"/>
<evidence type="ECO:0000313" key="3">
    <source>
        <dbReference type="Proteomes" id="UP000777438"/>
    </source>
</evidence>
<dbReference type="PANTHER" id="PTHR21310:SF37">
    <property type="entry name" value="AMINOGLYCOSIDE PHOSPHOTRANSFERASE DOMAIN-CONTAINING PROTEIN"/>
    <property type="match status" value="1"/>
</dbReference>
<sequence>MAPASSRVKFEDVVDGDEDFIHSQNHEDEKNQFRNFIWDHRDLIQQFIFLHLNLKSGKGYTCFIPPPREWEEGRFNLSFPVEICDMETKTSRTLMYRVSIPDALGENDHPGSVEEKVRIEAASHIWVRENTPSVPVPHLYGFGFADDRHFTHIQQFDKDAQLAHCFKHALAEKFAGKSLTQYVRNSKLKSPFAYLIYEHIGPKEGSILTDRLEEDGYTTERYVNLFTGIAALMLTLASIPQDKIGSWTFNDDGTISLTARPLFSAFTMLETAGVTRSINKGDTYNNSEAFMADLIRFQQNRLTDLSNSVKSAKDAKTKMAAISVLRSIAHKYIRRESRFGPFVMQLTELDMSHLVVDKKWNILYLLDLEFFTSLPAEMWQEPHWLTSRLVDPGTELAFTVHELRLNFLRIMHPMELILRKLMRHELPLYQILQDQWECDGAWFWESMISLNGSGDFIRQNTNYITFPPGGPRLHQVVYQFWGSDAEEIIAKKVEDRARYVEKLRSWFDARDAIVARDARYQAAAARQQAALAPAPSCDAMDVDEAPVDGNPQ</sequence>
<name>A0A9P8VSL5_9HYPO</name>
<keyword evidence="3" id="KW-1185">Reference proteome</keyword>
<dbReference type="OrthoDB" id="3645574at2759"/>
<organism evidence="2 3">
    <name type="scientific">Thelonectria olida</name>
    <dbReference type="NCBI Taxonomy" id="1576542"/>
    <lineage>
        <taxon>Eukaryota</taxon>
        <taxon>Fungi</taxon>
        <taxon>Dikarya</taxon>
        <taxon>Ascomycota</taxon>
        <taxon>Pezizomycotina</taxon>
        <taxon>Sordariomycetes</taxon>
        <taxon>Hypocreomycetidae</taxon>
        <taxon>Hypocreales</taxon>
        <taxon>Nectriaceae</taxon>
        <taxon>Thelonectria</taxon>
    </lineage>
</organism>
<dbReference type="AlphaFoldDB" id="A0A9P8VSL5"/>
<dbReference type="Proteomes" id="UP000777438">
    <property type="component" value="Unassembled WGS sequence"/>
</dbReference>
<dbReference type="PANTHER" id="PTHR21310">
    <property type="entry name" value="AMINOGLYCOSIDE PHOSPHOTRANSFERASE-RELATED-RELATED"/>
    <property type="match status" value="1"/>
</dbReference>
<feature type="region of interest" description="Disordered" evidence="1">
    <location>
        <begin position="533"/>
        <end position="552"/>
    </location>
</feature>
<protein>
    <submittedName>
        <fullName evidence="2">Uncharacterized protein</fullName>
    </submittedName>
</protein>